<dbReference type="PANTHER" id="PTHR43580">
    <property type="entry name" value="OXIDOREDUCTASE GLYR1-RELATED"/>
    <property type="match status" value="1"/>
</dbReference>
<dbReference type="InterPro" id="IPR051265">
    <property type="entry name" value="HIBADH-related_NP60_sf"/>
</dbReference>
<dbReference type="PANTHER" id="PTHR43580:SF2">
    <property type="entry name" value="CYTOKINE-LIKE NUCLEAR FACTOR N-PAC"/>
    <property type="match status" value="1"/>
</dbReference>
<evidence type="ECO:0000256" key="2">
    <source>
        <dbReference type="ARBA" id="ARBA00023027"/>
    </source>
</evidence>
<reference evidence="6 7" key="1">
    <citation type="journal article" date="2018" name="Front. Microbiol.">
        <title>Hydrolytic Capabilities as a Key to Environmental Success: Chitinolytic and Cellulolytic Acidobacteria From Acidic Sub-arctic Soils and Boreal Peatlands.</title>
        <authorList>
            <person name="Belova S.E."/>
            <person name="Ravin N.V."/>
            <person name="Pankratov T.A."/>
            <person name="Rakitin A.L."/>
            <person name="Ivanova A.A."/>
            <person name="Beletsky A.V."/>
            <person name="Mardanov A.V."/>
            <person name="Sinninghe Damste J.S."/>
            <person name="Dedysh S.N."/>
        </authorList>
    </citation>
    <scope>NUCLEOTIDE SEQUENCE [LARGE SCALE GENOMIC DNA]</scope>
    <source>
        <strain evidence="6 7">SBC82</strain>
    </source>
</reference>
<dbReference type="InterPro" id="IPR008927">
    <property type="entry name" value="6-PGluconate_DH-like_C_sf"/>
</dbReference>
<dbReference type="Pfam" id="PF03446">
    <property type="entry name" value="NAD_binding_2"/>
    <property type="match status" value="1"/>
</dbReference>
<evidence type="ECO:0000313" key="6">
    <source>
        <dbReference type="EMBL" id="AXC10499.1"/>
    </source>
</evidence>
<keyword evidence="1" id="KW-0560">Oxidoreductase</keyword>
<evidence type="ECO:0000256" key="1">
    <source>
        <dbReference type="ARBA" id="ARBA00023002"/>
    </source>
</evidence>
<name>A0A2Z5FUE6_9BACT</name>
<dbReference type="AlphaFoldDB" id="A0A2Z5FUE6"/>
<dbReference type="SUPFAM" id="SSF48179">
    <property type="entry name" value="6-phosphogluconate dehydrogenase C-terminal domain-like"/>
    <property type="match status" value="1"/>
</dbReference>
<dbReference type="OrthoDB" id="9786703at2"/>
<dbReference type="Pfam" id="PF14833">
    <property type="entry name" value="NAD_binding_11"/>
    <property type="match status" value="1"/>
</dbReference>
<evidence type="ECO:0000259" key="4">
    <source>
        <dbReference type="Pfam" id="PF03446"/>
    </source>
</evidence>
<dbReference type="InterPro" id="IPR029154">
    <property type="entry name" value="HIBADH-like_NADP-bd"/>
</dbReference>
<evidence type="ECO:0000313" key="7">
    <source>
        <dbReference type="Proteomes" id="UP000253606"/>
    </source>
</evidence>
<protein>
    <submittedName>
        <fullName evidence="6">6-phosphogluconate dehydrogenase, NAD-binding</fullName>
    </submittedName>
</protein>
<proteinExistence type="predicted"/>
<feature type="active site" evidence="3">
    <location>
        <position position="174"/>
    </location>
</feature>
<organism evidence="6 7">
    <name type="scientific">Acidisarcina polymorpha</name>
    <dbReference type="NCBI Taxonomy" id="2211140"/>
    <lineage>
        <taxon>Bacteria</taxon>
        <taxon>Pseudomonadati</taxon>
        <taxon>Acidobacteriota</taxon>
        <taxon>Terriglobia</taxon>
        <taxon>Terriglobales</taxon>
        <taxon>Acidobacteriaceae</taxon>
        <taxon>Acidisarcina</taxon>
    </lineage>
</organism>
<evidence type="ECO:0000259" key="5">
    <source>
        <dbReference type="Pfam" id="PF14833"/>
    </source>
</evidence>
<sequence>MRIAFLGLGKMGLPIAKLLLRSNPDLVIWNRTPGRTAELIAEGATLAESLEGAVKEADVVFTMLNDDQSMESVVFGGDASPGFLSAMRTGAIHVSLSTISVKLSQRLAAEHNRSQSEFVAAPVFGRPNVAAEGKLWIVVAGREESVARVRPLLESISRGLTIVSEEPWRAHALKIGGNFLITAMIESLSEALVFAGAQGIDPETFLESVNSALFRSPLYEAYGKVMLNPPDKPGATIGLGAKDMNLFRHAAQSAGVQTPLADRFAANLAKAAEAGLKERDWAAGLYELAKNSNTQTQK</sequence>
<keyword evidence="7" id="KW-1185">Reference proteome</keyword>
<dbReference type="EMBL" id="CP030840">
    <property type="protein sequence ID" value="AXC10499.1"/>
    <property type="molecule type" value="Genomic_DNA"/>
</dbReference>
<evidence type="ECO:0000256" key="3">
    <source>
        <dbReference type="PIRSR" id="PIRSR000103-1"/>
    </source>
</evidence>
<keyword evidence="2" id="KW-0520">NAD</keyword>
<dbReference type="Gene3D" id="3.40.50.720">
    <property type="entry name" value="NAD(P)-binding Rossmann-like Domain"/>
    <property type="match status" value="1"/>
</dbReference>
<dbReference type="PIRSF" id="PIRSF000103">
    <property type="entry name" value="HIBADH"/>
    <property type="match status" value="1"/>
</dbReference>
<dbReference type="InterPro" id="IPR015815">
    <property type="entry name" value="HIBADH-related"/>
</dbReference>
<dbReference type="GO" id="GO:0050661">
    <property type="term" value="F:NADP binding"/>
    <property type="evidence" value="ECO:0007669"/>
    <property type="project" value="InterPro"/>
</dbReference>
<dbReference type="InterPro" id="IPR006115">
    <property type="entry name" value="6PGDH_NADP-bd"/>
</dbReference>
<dbReference type="InterPro" id="IPR013328">
    <property type="entry name" value="6PGD_dom2"/>
</dbReference>
<dbReference type="SUPFAM" id="SSF51735">
    <property type="entry name" value="NAD(P)-binding Rossmann-fold domains"/>
    <property type="match status" value="1"/>
</dbReference>
<dbReference type="InterPro" id="IPR036291">
    <property type="entry name" value="NAD(P)-bd_dom_sf"/>
</dbReference>
<gene>
    <name evidence="6" type="ORF">ACPOL_1151</name>
</gene>
<dbReference type="KEGG" id="abas:ACPOL_1151"/>
<dbReference type="GO" id="GO:0016491">
    <property type="term" value="F:oxidoreductase activity"/>
    <property type="evidence" value="ECO:0007669"/>
    <property type="project" value="UniProtKB-KW"/>
</dbReference>
<accession>A0A2Z5FUE6</accession>
<dbReference type="Gene3D" id="1.10.1040.10">
    <property type="entry name" value="N-(1-d-carboxylethyl)-l-norvaline Dehydrogenase, domain 2"/>
    <property type="match status" value="1"/>
</dbReference>
<dbReference type="Proteomes" id="UP000253606">
    <property type="component" value="Chromosome"/>
</dbReference>
<dbReference type="RefSeq" id="WP_114206121.1">
    <property type="nucleotide sequence ID" value="NZ_CP030840.1"/>
</dbReference>
<feature type="domain" description="6-phosphogluconate dehydrogenase NADP-binding" evidence="4">
    <location>
        <begin position="2"/>
        <end position="161"/>
    </location>
</feature>
<feature type="domain" description="3-hydroxyisobutyrate dehydrogenase-like NAD-binding" evidence="5">
    <location>
        <begin position="170"/>
        <end position="283"/>
    </location>
</feature>
<dbReference type="GO" id="GO:0051287">
    <property type="term" value="F:NAD binding"/>
    <property type="evidence" value="ECO:0007669"/>
    <property type="project" value="InterPro"/>
</dbReference>